<dbReference type="SUPFAM" id="SSF52172">
    <property type="entry name" value="CheY-like"/>
    <property type="match status" value="1"/>
</dbReference>
<comment type="caution">
    <text evidence="3">The sequence shown here is derived from an EMBL/GenBank/DDBJ whole genome shotgun (WGS) entry which is preliminary data.</text>
</comment>
<dbReference type="Proteomes" id="UP001431221">
    <property type="component" value="Unassembled WGS sequence"/>
</dbReference>
<dbReference type="RefSeq" id="WP_248149233.1">
    <property type="nucleotide sequence ID" value="NZ_JALNMJ010000001.1"/>
</dbReference>
<reference evidence="3" key="1">
    <citation type="submission" date="2022-04" db="EMBL/GenBank/DDBJ databases">
        <title>Roseibium sp. CAU 1639 isolated from mud.</title>
        <authorList>
            <person name="Kim W."/>
        </authorList>
    </citation>
    <scope>NUCLEOTIDE SEQUENCE</scope>
    <source>
        <strain evidence="3">CAU 1639</strain>
    </source>
</reference>
<evidence type="ECO:0000313" key="4">
    <source>
        <dbReference type="Proteomes" id="UP001431221"/>
    </source>
</evidence>
<evidence type="ECO:0000313" key="3">
    <source>
        <dbReference type="EMBL" id="MCK7610563.1"/>
    </source>
</evidence>
<dbReference type="PROSITE" id="PS50110">
    <property type="entry name" value="RESPONSE_REGULATORY"/>
    <property type="match status" value="1"/>
</dbReference>
<dbReference type="Pfam" id="PF00072">
    <property type="entry name" value="Response_reg"/>
    <property type="match status" value="1"/>
</dbReference>
<dbReference type="PANTHER" id="PTHR45228">
    <property type="entry name" value="CYCLIC DI-GMP PHOSPHODIESTERASE TM_0186-RELATED"/>
    <property type="match status" value="1"/>
</dbReference>
<evidence type="ECO:0000256" key="1">
    <source>
        <dbReference type="PROSITE-ProRule" id="PRU00169"/>
    </source>
</evidence>
<dbReference type="Gene3D" id="1.10.3210.10">
    <property type="entry name" value="Hypothetical protein af1432"/>
    <property type="match status" value="1"/>
</dbReference>
<dbReference type="Gene3D" id="3.40.50.2300">
    <property type="match status" value="1"/>
</dbReference>
<sequence>MEKTTDLIVIADPDKDVQTGFQRLFGGHMKVVCFSESDPALVFLKQNHNTAVVFSCFNLPGRGGTAFLRAAETIVPQATRVMLTREKSAEAIKKTLNEGHAFLYLEKPCQSKDLVSAMETALAHHRQLAKERALLERTLAGSVKLLIDMLALFHPEAFRRTATVRKQALKLARQLGMKKTWELEMAAMLSPLGEALLPKQILARYRAARSLTEQERDVLDRAPAQSRELLKNIPQLEKVSDYLFLSARGYDGSGFPKDGPVGQDIPLVSRILKLLTDLWYASPENGPDAASFEALTINWRKYDPKLLELAKTVLMDDLPEARKKHIAQCYIRSLRPGDVLVDDALTESSHELVLSRGHMLTPTTIRRLEHFHQTSGVRQPIRVERHEVPEEVMIDTA</sequence>
<name>A0ABT0GMB7_9HYPH</name>
<evidence type="ECO:0000259" key="2">
    <source>
        <dbReference type="PROSITE" id="PS50110"/>
    </source>
</evidence>
<organism evidence="3 4">
    <name type="scientific">Roseibium sediminicola</name>
    <dbReference type="NCBI Taxonomy" id="2933272"/>
    <lineage>
        <taxon>Bacteria</taxon>
        <taxon>Pseudomonadati</taxon>
        <taxon>Pseudomonadota</taxon>
        <taxon>Alphaproteobacteria</taxon>
        <taxon>Hyphomicrobiales</taxon>
        <taxon>Stappiaceae</taxon>
        <taxon>Roseibium</taxon>
    </lineage>
</organism>
<dbReference type="InterPro" id="IPR011006">
    <property type="entry name" value="CheY-like_superfamily"/>
</dbReference>
<dbReference type="Pfam" id="PF13487">
    <property type="entry name" value="HD_5"/>
    <property type="match status" value="1"/>
</dbReference>
<feature type="domain" description="Response regulatory" evidence="2">
    <location>
        <begin position="7"/>
        <end position="122"/>
    </location>
</feature>
<dbReference type="InterPro" id="IPR052020">
    <property type="entry name" value="Cyclic_di-GMP/3'3'-cGAMP_PDE"/>
</dbReference>
<accession>A0ABT0GMB7</accession>
<protein>
    <submittedName>
        <fullName evidence="3">Response regulator</fullName>
    </submittedName>
</protein>
<comment type="caution">
    <text evidence="1">Lacks conserved residue(s) required for the propagation of feature annotation.</text>
</comment>
<keyword evidence="4" id="KW-1185">Reference proteome</keyword>
<proteinExistence type="predicted"/>
<dbReference type="InterPro" id="IPR001789">
    <property type="entry name" value="Sig_transdc_resp-reg_receiver"/>
</dbReference>
<gene>
    <name evidence="3" type="ORF">M0H32_00200</name>
</gene>
<dbReference type="EMBL" id="JALNMJ010000001">
    <property type="protein sequence ID" value="MCK7610563.1"/>
    <property type="molecule type" value="Genomic_DNA"/>
</dbReference>